<protein>
    <recommendedName>
        <fullName evidence="5">Competence protein CoiA</fullName>
    </recommendedName>
</protein>
<dbReference type="Proteomes" id="UP000307841">
    <property type="component" value="Unassembled WGS sequence"/>
</dbReference>
<dbReference type="Pfam" id="PF25164">
    <property type="entry name" value="CoiA_N"/>
    <property type="match status" value="1"/>
</dbReference>
<name>A0A4U2Y4M0_9BACL</name>
<gene>
    <name evidence="3" type="ORF">E8L90_08200</name>
</gene>
<dbReference type="Pfam" id="PF06054">
    <property type="entry name" value="CoiA_nuc"/>
    <property type="match status" value="1"/>
</dbReference>
<evidence type="ECO:0000259" key="1">
    <source>
        <dbReference type="Pfam" id="PF06054"/>
    </source>
</evidence>
<comment type="caution">
    <text evidence="3">The sequence shown here is derived from an EMBL/GenBank/DDBJ whole genome shotgun (WGS) entry which is preliminary data.</text>
</comment>
<organism evidence="3 4">
    <name type="scientific">Brevibacillus antibioticus</name>
    <dbReference type="NCBI Taxonomy" id="2570228"/>
    <lineage>
        <taxon>Bacteria</taxon>
        <taxon>Bacillati</taxon>
        <taxon>Bacillota</taxon>
        <taxon>Bacilli</taxon>
        <taxon>Bacillales</taxon>
        <taxon>Paenibacillaceae</taxon>
        <taxon>Brevibacillus</taxon>
    </lineage>
</organism>
<dbReference type="RefSeq" id="WP_162309066.1">
    <property type="nucleotide sequence ID" value="NZ_SZNK01000001.1"/>
</dbReference>
<keyword evidence="4" id="KW-1185">Reference proteome</keyword>
<accession>A0A4U2Y4M0</accession>
<evidence type="ECO:0000313" key="4">
    <source>
        <dbReference type="Proteomes" id="UP000307841"/>
    </source>
</evidence>
<dbReference type="AlphaFoldDB" id="A0A4U2Y4M0"/>
<proteinExistence type="predicted"/>
<dbReference type="InterPro" id="IPR057253">
    <property type="entry name" value="CoiA-like_N"/>
</dbReference>
<sequence length="479" mass="56819">MFVARTIAGYRVCTLEQSKDELQPLAKSGELMCPVCHEEVRYWSQTDSVRPHFKHKSKENCLDDKYGENETIEHQNGKYLLYKHLKELYPKSQVELEYRVKETEQRSDVIVIHPNGEKWAIEFQCSPISKDVWSKRNNLYKSAGIKAFWMLGISVLHRNKEKKSPLENAIYQDNQRVFYLDTITKKVILHERFLYKFNGFNFDVSPDVFITSNLSAVLIQPEKGPGAIRELQSQESPLTLWIQELNDFYEQQEEKFRNHLTGYVESKHAEEELAKQQEQEKVKQKKAAQKAYFQNLMDRRGNLLKNLTDEESELFRALTKKYQLTPESFPGLFLLTVEGQEHIETPSQLWQLWLYDQLFETTRDSRIPWDTIERNFVNNMLKRVFRAQILGKQFAIPLHYYKFKINKIGLIEFLGDLKELVHPLDFLIHNHKENILLQMHWEGVWEDISGGGIVDQWDSHYRRKSPYHINLKKYLLKNE</sequence>
<evidence type="ECO:0000313" key="3">
    <source>
        <dbReference type="EMBL" id="TKI55428.1"/>
    </source>
</evidence>
<dbReference type="EMBL" id="SZNK01000001">
    <property type="protein sequence ID" value="TKI55428.1"/>
    <property type="molecule type" value="Genomic_DNA"/>
</dbReference>
<evidence type="ECO:0000259" key="2">
    <source>
        <dbReference type="Pfam" id="PF25164"/>
    </source>
</evidence>
<feature type="domain" description="Competence protein CoiA-like N-terminal" evidence="2">
    <location>
        <begin position="16"/>
        <end position="61"/>
    </location>
</feature>
<evidence type="ECO:0008006" key="5">
    <source>
        <dbReference type="Google" id="ProtNLM"/>
    </source>
</evidence>
<feature type="domain" description="Competence protein CoiA nuclease-like" evidence="1">
    <location>
        <begin position="70"/>
        <end position="189"/>
    </location>
</feature>
<dbReference type="OrthoDB" id="141332at2"/>
<dbReference type="InterPro" id="IPR010330">
    <property type="entry name" value="CoiA_nuc"/>
</dbReference>
<reference evidence="3 4" key="1">
    <citation type="submission" date="2019-04" db="EMBL/GenBank/DDBJ databases">
        <title>Whole genome sequencing of Brevibacillus sp. TGS2-1.</title>
        <authorList>
            <person name="Choi A."/>
        </authorList>
    </citation>
    <scope>NUCLEOTIDE SEQUENCE [LARGE SCALE GENOMIC DNA]</scope>
    <source>
        <strain evidence="3 4">TGS2-1</strain>
    </source>
</reference>